<keyword evidence="10" id="KW-1185">Reference proteome</keyword>
<keyword evidence="6" id="KW-0472">Membrane</keyword>
<dbReference type="InterPro" id="IPR013611">
    <property type="entry name" value="Transp-assoc_OB_typ2"/>
</dbReference>
<evidence type="ECO:0000256" key="5">
    <source>
        <dbReference type="ARBA" id="ARBA00022967"/>
    </source>
</evidence>
<dbReference type="EMBL" id="JBHUOF010000021">
    <property type="protein sequence ID" value="MFD2801233.1"/>
    <property type="molecule type" value="Genomic_DNA"/>
</dbReference>
<dbReference type="InterPro" id="IPR003593">
    <property type="entry name" value="AAA+_ATPase"/>
</dbReference>
<accession>A0ABW5WFA1</accession>
<dbReference type="InterPro" id="IPR027417">
    <property type="entry name" value="P-loop_NTPase"/>
</dbReference>
<comment type="caution">
    <text evidence="9">The sequence shown here is derived from an EMBL/GenBank/DDBJ whole genome shotgun (WGS) entry which is preliminary data.</text>
</comment>
<protein>
    <submittedName>
        <fullName evidence="9">ABC transporter ATP-binding protein</fullName>
    </submittedName>
</protein>
<dbReference type="Gene3D" id="3.40.50.300">
    <property type="entry name" value="P-loop containing nucleotide triphosphate hydrolases"/>
    <property type="match status" value="1"/>
</dbReference>
<dbReference type="SUPFAM" id="SSF52540">
    <property type="entry name" value="P-loop containing nucleoside triphosphate hydrolases"/>
    <property type="match status" value="1"/>
</dbReference>
<dbReference type="InterPro" id="IPR017871">
    <property type="entry name" value="ABC_transporter-like_CS"/>
</dbReference>
<dbReference type="SMART" id="SM00382">
    <property type="entry name" value="AAA"/>
    <property type="match status" value="1"/>
</dbReference>
<keyword evidence="1" id="KW-0813">Transport</keyword>
<reference evidence="10" key="1">
    <citation type="journal article" date="2019" name="Int. J. Syst. Evol. Microbiol.">
        <title>The Global Catalogue of Microorganisms (GCM) 10K type strain sequencing project: providing services to taxonomists for standard genome sequencing and annotation.</title>
        <authorList>
            <consortium name="The Broad Institute Genomics Platform"/>
            <consortium name="The Broad Institute Genome Sequencing Center for Infectious Disease"/>
            <person name="Wu L."/>
            <person name="Ma J."/>
        </authorList>
    </citation>
    <scope>NUCLEOTIDE SEQUENCE [LARGE SCALE GENOMIC DNA]</scope>
    <source>
        <strain evidence="10">IBRC-M 10906</strain>
    </source>
</reference>
<feature type="domain" description="ABC transporter" evidence="8">
    <location>
        <begin position="24"/>
        <end position="265"/>
    </location>
</feature>
<evidence type="ECO:0000256" key="3">
    <source>
        <dbReference type="ARBA" id="ARBA00022741"/>
    </source>
</evidence>
<evidence type="ECO:0000256" key="6">
    <source>
        <dbReference type="ARBA" id="ARBA00023136"/>
    </source>
</evidence>
<dbReference type="SUPFAM" id="SSF50331">
    <property type="entry name" value="MOP-like"/>
    <property type="match status" value="1"/>
</dbReference>
<sequence>MSLAARQATDVTEAVAGSSHPPRISVRNLHKAFAREDGEVTRAIDGIDLDVYSGEILILLGPSGCGKTTLLRALSGLDSPDSGTIKINDITCFSASRRSNVPPERRPVSMVFQSYGLWPHMTVFDNVAYPLRAAKVAKAEIQQRVGEIIATVGIDGLEQQYPTQLSGGQQQRVALARAVVSASDVVLFDEPLSNVDAKVRDQLRIEILRLQRQLGFTAVYVTHDQDEAMALGTRIAVLDQGRIAQLGPPREIYEHPASAYVARFVGTVDEMPATVTDRSAPGQLHAQTENGDQWLVHTDAELPDRVVLMARPERWIIHAERPEGPNVLAGEVNAALFLAGSRTECLVRTAIGLIRVWAGHGRAPSEGERVWLSVAPDDLLVFAEEQS</sequence>
<keyword evidence="3" id="KW-0547">Nucleotide-binding</keyword>
<evidence type="ECO:0000256" key="2">
    <source>
        <dbReference type="ARBA" id="ARBA00022475"/>
    </source>
</evidence>
<name>A0ABW5WFA1_9PSEU</name>
<dbReference type="Pfam" id="PF00005">
    <property type="entry name" value="ABC_tran"/>
    <property type="match status" value="1"/>
</dbReference>
<evidence type="ECO:0000313" key="10">
    <source>
        <dbReference type="Proteomes" id="UP001597478"/>
    </source>
</evidence>
<dbReference type="InterPro" id="IPR047641">
    <property type="entry name" value="ABC_transpr_MalK/UgpC-like"/>
</dbReference>
<feature type="region of interest" description="Disordered" evidence="7">
    <location>
        <begin position="1"/>
        <end position="22"/>
    </location>
</feature>
<organism evidence="9 10">
    <name type="scientific">Prauserella oleivorans</name>
    <dbReference type="NCBI Taxonomy" id="1478153"/>
    <lineage>
        <taxon>Bacteria</taxon>
        <taxon>Bacillati</taxon>
        <taxon>Actinomycetota</taxon>
        <taxon>Actinomycetes</taxon>
        <taxon>Pseudonocardiales</taxon>
        <taxon>Pseudonocardiaceae</taxon>
        <taxon>Prauserella</taxon>
    </lineage>
</organism>
<evidence type="ECO:0000313" key="9">
    <source>
        <dbReference type="EMBL" id="MFD2801233.1"/>
    </source>
</evidence>
<gene>
    <name evidence="9" type="ORF">ACFS2C_17710</name>
</gene>
<keyword evidence="5" id="KW-1278">Translocase</keyword>
<proteinExistence type="predicted"/>
<evidence type="ECO:0000256" key="4">
    <source>
        <dbReference type="ARBA" id="ARBA00022840"/>
    </source>
</evidence>
<keyword evidence="4 9" id="KW-0067">ATP-binding</keyword>
<evidence type="ECO:0000259" key="8">
    <source>
        <dbReference type="PROSITE" id="PS50893"/>
    </source>
</evidence>
<dbReference type="PROSITE" id="PS50893">
    <property type="entry name" value="ABC_TRANSPORTER_2"/>
    <property type="match status" value="1"/>
</dbReference>
<dbReference type="Pfam" id="PF08402">
    <property type="entry name" value="TOBE_2"/>
    <property type="match status" value="1"/>
</dbReference>
<dbReference type="InterPro" id="IPR003439">
    <property type="entry name" value="ABC_transporter-like_ATP-bd"/>
</dbReference>
<dbReference type="GO" id="GO:0005524">
    <property type="term" value="F:ATP binding"/>
    <property type="evidence" value="ECO:0007669"/>
    <property type="project" value="UniProtKB-KW"/>
</dbReference>
<dbReference type="RefSeq" id="WP_377391530.1">
    <property type="nucleotide sequence ID" value="NZ_JBHSAN010000024.1"/>
</dbReference>
<evidence type="ECO:0000256" key="7">
    <source>
        <dbReference type="SAM" id="MobiDB-lite"/>
    </source>
</evidence>
<dbReference type="PANTHER" id="PTHR43875:SF15">
    <property type="entry name" value="TREHALOSE IMPORT ATP-BINDING PROTEIN SUGC"/>
    <property type="match status" value="1"/>
</dbReference>
<dbReference type="Proteomes" id="UP001597478">
    <property type="component" value="Unassembled WGS sequence"/>
</dbReference>
<dbReference type="PANTHER" id="PTHR43875">
    <property type="entry name" value="MALTODEXTRIN IMPORT ATP-BINDING PROTEIN MSMX"/>
    <property type="match status" value="1"/>
</dbReference>
<keyword evidence="2" id="KW-1003">Cell membrane</keyword>
<dbReference type="InterPro" id="IPR008995">
    <property type="entry name" value="Mo/tungstate-bd_C_term_dom"/>
</dbReference>
<evidence type="ECO:0000256" key="1">
    <source>
        <dbReference type="ARBA" id="ARBA00022448"/>
    </source>
</evidence>
<dbReference type="PROSITE" id="PS00211">
    <property type="entry name" value="ABC_TRANSPORTER_1"/>
    <property type="match status" value="1"/>
</dbReference>